<comment type="similarity">
    <text evidence="2">Belongs to the oligopeptide OPT transporter family.</text>
</comment>
<keyword evidence="7 9" id="KW-1133">Transmembrane helix</keyword>
<feature type="transmembrane region" description="Helical" evidence="9">
    <location>
        <begin position="277"/>
        <end position="299"/>
    </location>
</feature>
<evidence type="ECO:0000313" key="10">
    <source>
        <dbReference type="EMBL" id="ORX34771.1"/>
    </source>
</evidence>
<keyword evidence="8 9" id="KW-0472">Membrane</keyword>
<proteinExistence type="inferred from homology"/>
<sequence>MSKELDTPLSQQGDYPIVNYIDGKNQETYDEIDEKKQDGTVTPDRWTAPEDWLARFVDGYSGQHGGETLPPGSDPYRVATSVFTMNDEEALLYLKNLLIEIPHDYSFDTAWAARIRDLSLGHEHCQMEYGDWAYEVCRDAGICHNWSCYAEVRAVLLPYDDPDTPCESFRAYFLGIFWICVATLVNTFFAPRQPGISIPGQFIQLLLVPMGRGLAVILPDWGFTMFGTRWTLNTGGEWSSKEQLLSTLMATQASGTGNFNGLIVLRMPMFFDQKWSGYGYSLLLAISNQCYGLGMAGILRRLTVYPTQAVWPANLPTLALNRTLVSSDQKGEVVNKWKITRWHAFLASACVFIVWYWIPNDFLQAIRYFNWMTWIAPNNFKLGLITGSWGGMGFNPISSLDPLTSGSGTMNAPFFAQLQQYVMRVIAGIILIAMYFANVSWAGYMPINSNASFDNTMKNYNLTRILNPKDNTLDLDAYKAYSPPYYSIGYLFNQGTNFTWITFAFVYIFIRYWNVLKKAFYGMYINMRKRQSIYTGFDDGNCRIMRAYPEVPEWWYMIVLFVGFILSIVTVAAFPTETPWWTIPALTVIGTFICIPWCVIESVANVGIPLGILWNVLPGVWFPGKFLPDLMLLMLGDAFTAIAGSFAQDLKYAHYARIPPRAMFRSHILAQVLNVIMYVSTIALLESLYDSDNTMCQWDNKNYMVCGSAHSVYSTVVSFGVLGTNNLFALYPALKWCFLLGPLMALAWALSEKAGPVIRRRLVANMDAEQCARFDTRIWEPVSTVLQTVHPAIALSGAATWGGNQNLSNYTLALYLSFLFQYYLKRNYTAWWGKYAFLLFAGLSVGGTISGFISTLIFSFGAGKGASFDYKANTIGKTGVDWKLYNNEISYLPLPEVGYFGLAPGDYPVNF</sequence>
<feature type="transmembrane region" description="Helical" evidence="9">
    <location>
        <begin position="606"/>
        <end position="624"/>
    </location>
</feature>
<dbReference type="InterPro" id="IPR004813">
    <property type="entry name" value="OPT"/>
</dbReference>
<evidence type="ECO:0000256" key="9">
    <source>
        <dbReference type="SAM" id="Phobius"/>
    </source>
</evidence>
<keyword evidence="5" id="KW-0571">Peptide transport</keyword>
<evidence type="ECO:0000256" key="3">
    <source>
        <dbReference type="ARBA" id="ARBA00022448"/>
    </source>
</evidence>
<feature type="transmembrane region" description="Helical" evidence="9">
    <location>
        <begin position="488"/>
        <end position="510"/>
    </location>
</feature>
<feature type="transmembrane region" description="Helical" evidence="9">
    <location>
        <begin position="580"/>
        <end position="599"/>
    </location>
</feature>
<evidence type="ECO:0000256" key="7">
    <source>
        <dbReference type="ARBA" id="ARBA00022989"/>
    </source>
</evidence>
<evidence type="ECO:0000256" key="8">
    <source>
        <dbReference type="ARBA" id="ARBA00023136"/>
    </source>
</evidence>
<feature type="transmembrane region" description="Helical" evidence="9">
    <location>
        <begin position="554"/>
        <end position="574"/>
    </location>
</feature>
<dbReference type="AlphaFoldDB" id="A0A1Y1U9R3"/>
<dbReference type="Pfam" id="PF03169">
    <property type="entry name" value="OPT"/>
    <property type="match status" value="1"/>
</dbReference>
<organism evidence="10 11">
    <name type="scientific">Kockovaella imperatae</name>
    <dbReference type="NCBI Taxonomy" id="4999"/>
    <lineage>
        <taxon>Eukaryota</taxon>
        <taxon>Fungi</taxon>
        <taxon>Dikarya</taxon>
        <taxon>Basidiomycota</taxon>
        <taxon>Agaricomycotina</taxon>
        <taxon>Tremellomycetes</taxon>
        <taxon>Tremellales</taxon>
        <taxon>Cuniculitremaceae</taxon>
        <taxon>Kockovaella</taxon>
    </lineage>
</organism>
<dbReference type="PANTHER" id="PTHR22601">
    <property type="entry name" value="ISP4 LIKE PROTEIN"/>
    <property type="match status" value="1"/>
</dbReference>
<dbReference type="InterPro" id="IPR004648">
    <property type="entry name" value="Oligpept_transpt"/>
</dbReference>
<dbReference type="EMBL" id="NBSH01000013">
    <property type="protein sequence ID" value="ORX34771.1"/>
    <property type="molecule type" value="Genomic_DNA"/>
</dbReference>
<feature type="transmembrane region" description="Helical" evidence="9">
    <location>
        <begin position="339"/>
        <end position="358"/>
    </location>
</feature>
<dbReference type="OrthoDB" id="9986677at2759"/>
<dbReference type="GO" id="GO:0035673">
    <property type="term" value="F:oligopeptide transmembrane transporter activity"/>
    <property type="evidence" value="ECO:0007669"/>
    <property type="project" value="InterPro"/>
</dbReference>
<protein>
    <submittedName>
        <fullName evidence="10">Oligopeptide transporter 2</fullName>
    </submittedName>
</protein>
<keyword evidence="3" id="KW-0813">Transport</keyword>
<evidence type="ECO:0000313" key="11">
    <source>
        <dbReference type="Proteomes" id="UP000193218"/>
    </source>
</evidence>
<gene>
    <name evidence="10" type="ORF">BD324DRAFT_609926</name>
</gene>
<dbReference type="NCBIfam" id="TIGR00728">
    <property type="entry name" value="OPT_sfam"/>
    <property type="match status" value="1"/>
</dbReference>
<keyword evidence="4 9" id="KW-0812">Transmembrane</keyword>
<feature type="transmembrane region" description="Helical" evidence="9">
    <location>
        <begin position="733"/>
        <end position="751"/>
    </location>
</feature>
<comment type="subcellular location">
    <subcellularLocation>
        <location evidence="1">Membrane</location>
        <topology evidence="1">Multi-pass membrane protein</topology>
    </subcellularLocation>
</comment>
<evidence type="ECO:0000256" key="2">
    <source>
        <dbReference type="ARBA" id="ARBA00008807"/>
    </source>
</evidence>
<dbReference type="RefSeq" id="XP_021869013.1">
    <property type="nucleotide sequence ID" value="XM_022014180.1"/>
</dbReference>
<dbReference type="GO" id="GO:0015031">
    <property type="term" value="P:protein transport"/>
    <property type="evidence" value="ECO:0007669"/>
    <property type="project" value="UniProtKB-KW"/>
</dbReference>
<reference evidence="10 11" key="1">
    <citation type="submission" date="2017-03" db="EMBL/GenBank/DDBJ databases">
        <title>Widespread Adenine N6-methylation of Active Genes in Fungi.</title>
        <authorList>
            <consortium name="DOE Joint Genome Institute"/>
            <person name="Mondo S.J."/>
            <person name="Dannebaum R.O."/>
            <person name="Kuo R.C."/>
            <person name="Louie K.B."/>
            <person name="Bewick A.J."/>
            <person name="Labutti K."/>
            <person name="Haridas S."/>
            <person name="Kuo A."/>
            <person name="Salamov A."/>
            <person name="Ahrendt S.R."/>
            <person name="Lau R."/>
            <person name="Bowen B.P."/>
            <person name="Lipzen A."/>
            <person name="Sullivan W."/>
            <person name="Andreopoulos W.B."/>
            <person name="Clum A."/>
            <person name="Lindquist E."/>
            <person name="Daum C."/>
            <person name="Northen T.R."/>
            <person name="Ramamoorthy G."/>
            <person name="Schmitz R.J."/>
            <person name="Gryganskyi A."/>
            <person name="Culley D."/>
            <person name="Magnuson J."/>
            <person name="James T.Y."/>
            <person name="O'Malley M.A."/>
            <person name="Stajich J.E."/>
            <person name="Spatafora J.W."/>
            <person name="Visel A."/>
            <person name="Grigoriev I.V."/>
        </authorList>
    </citation>
    <scope>NUCLEOTIDE SEQUENCE [LARGE SCALE GENOMIC DNA]</scope>
    <source>
        <strain evidence="10 11">NRRL Y-17943</strain>
    </source>
</reference>
<keyword evidence="6" id="KW-0653">Protein transport</keyword>
<feature type="transmembrane region" description="Helical" evidence="9">
    <location>
        <begin position="836"/>
        <end position="861"/>
    </location>
</feature>
<dbReference type="Proteomes" id="UP000193218">
    <property type="component" value="Unassembled WGS sequence"/>
</dbReference>
<feature type="transmembrane region" description="Helical" evidence="9">
    <location>
        <begin position="202"/>
        <end position="224"/>
    </location>
</feature>
<dbReference type="GeneID" id="33555988"/>
<evidence type="ECO:0000256" key="5">
    <source>
        <dbReference type="ARBA" id="ARBA00022856"/>
    </source>
</evidence>
<dbReference type="GO" id="GO:0016020">
    <property type="term" value="C:membrane"/>
    <property type="evidence" value="ECO:0007669"/>
    <property type="project" value="UniProtKB-SubCell"/>
</dbReference>
<evidence type="ECO:0000256" key="6">
    <source>
        <dbReference type="ARBA" id="ARBA00022927"/>
    </source>
</evidence>
<accession>A0A1Y1U9R3</accession>
<comment type="caution">
    <text evidence="10">The sequence shown here is derived from an EMBL/GenBank/DDBJ whole genome shotgun (WGS) entry which is preliminary data.</text>
</comment>
<feature type="transmembrane region" description="Helical" evidence="9">
    <location>
        <begin position="171"/>
        <end position="190"/>
    </location>
</feature>
<feature type="transmembrane region" description="Helical" evidence="9">
    <location>
        <begin position="668"/>
        <end position="685"/>
    </location>
</feature>
<keyword evidence="11" id="KW-1185">Reference proteome</keyword>
<evidence type="ECO:0000256" key="1">
    <source>
        <dbReference type="ARBA" id="ARBA00004141"/>
    </source>
</evidence>
<dbReference type="InParanoid" id="A0A1Y1U9R3"/>
<name>A0A1Y1U9R3_9TREE</name>
<evidence type="ECO:0000256" key="4">
    <source>
        <dbReference type="ARBA" id="ARBA00022692"/>
    </source>
</evidence>
<feature type="transmembrane region" description="Helical" evidence="9">
    <location>
        <begin position="421"/>
        <end position="444"/>
    </location>
</feature>